<keyword evidence="3" id="KW-1185">Reference proteome</keyword>
<dbReference type="OrthoDB" id="3225550at2"/>
<evidence type="ECO:0000313" key="2">
    <source>
        <dbReference type="EMBL" id="TWT50657.1"/>
    </source>
</evidence>
<proteinExistence type="predicted"/>
<sequence precursor="true">MKRTIAALSIALIAASIALSYDHISFPLSKVVETPITKAAIANAPKWDDSRENPPVSARSAIRIATKERDRIDALLNYDRKVWSWKLKAVSLKPFETGGWYWLVQFEQFGPDIAGMVPFLHIPVLMDGEPAVDKVRDGTSADFMSGP</sequence>
<dbReference type="RefSeq" id="WP_146515847.1">
    <property type="nucleotide sequence ID" value="NZ_SJPI01000002.1"/>
</dbReference>
<protein>
    <submittedName>
        <fullName evidence="2">Uncharacterized protein</fullName>
    </submittedName>
</protein>
<reference evidence="2 3" key="1">
    <citation type="submission" date="2019-02" db="EMBL/GenBank/DDBJ databases">
        <title>Deep-cultivation of Planctomycetes and their phenomic and genomic characterization uncovers novel biology.</title>
        <authorList>
            <person name="Wiegand S."/>
            <person name="Jogler M."/>
            <person name="Boedeker C."/>
            <person name="Pinto D."/>
            <person name="Vollmers J."/>
            <person name="Rivas-Marin E."/>
            <person name="Kohn T."/>
            <person name="Peeters S.H."/>
            <person name="Heuer A."/>
            <person name="Rast P."/>
            <person name="Oberbeckmann S."/>
            <person name="Bunk B."/>
            <person name="Jeske O."/>
            <person name="Meyerdierks A."/>
            <person name="Storesund J.E."/>
            <person name="Kallscheuer N."/>
            <person name="Luecker S."/>
            <person name="Lage O.M."/>
            <person name="Pohl T."/>
            <person name="Merkel B.J."/>
            <person name="Hornburger P."/>
            <person name="Mueller R.-W."/>
            <person name="Bruemmer F."/>
            <person name="Labrenz M."/>
            <person name="Spormann A.M."/>
            <person name="Op Den Camp H."/>
            <person name="Overmann J."/>
            <person name="Amann R."/>
            <person name="Jetten M.S.M."/>
            <person name="Mascher T."/>
            <person name="Medema M.H."/>
            <person name="Devos D.P."/>
            <person name="Kaster A.-K."/>
            <person name="Ovreas L."/>
            <person name="Rohde M."/>
            <person name="Galperin M.Y."/>
            <person name="Jogler C."/>
        </authorList>
    </citation>
    <scope>NUCLEOTIDE SEQUENCE [LARGE SCALE GENOMIC DNA]</scope>
    <source>
        <strain evidence="2 3">Pla22</strain>
    </source>
</reference>
<accession>A0A5C5WJC5</accession>
<dbReference type="Proteomes" id="UP000316598">
    <property type="component" value="Unassembled WGS sequence"/>
</dbReference>
<dbReference type="EMBL" id="SJPI01000002">
    <property type="protein sequence ID" value="TWT50657.1"/>
    <property type="molecule type" value="Genomic_DNA"/>
</dbReference>
<evidence type="ECO:0000313" key="3">
    <source>
        <dbReference type="Proteomes" id="UP000316598"/>
    </source>
</evidence>
<feature type="chain" id="PRO_5022741112" evidence="1">
    <location>
        <begin position="21"/>
        <end position="147"/>
    </location>
</feature>
<gene>
    <name evidence="2" type="ORF">Pla22_34000</name>
</gene>
<name>A0A5C5WJC5_9BACT</name>
<organism evidence="2 3">
    <name type="scientific">Rubripirellula amarantea</name>
    <dbReference type="NCBI Taxonomy" id="2527999"/>
    <lineage>
        <taxon>Bacteria</taxon>
        <taxon>Pseudomonadati</taxon>
        <taxon>Planctomycetota</taxon>
        <taxon>Planctomycetia</taxon>
        <taxon>Pirellulales</taxon>
        <taxon>Pirellulaceae</taxon>
        <taxon>Rubripirellula</taxon>
    </lineage>
</organism>
<evidence type="ECO:0000256" key="1">
    <source>
        <dbReference type="SAM" id="SignalP"/>
    </source>
</evidence>
<comment type="caution">
    <text evidence="2">The sequence shown here is derived from an EMBL/GenBank/DDBJ whole genome shotgun (WGS) entry which is preliminary data.</text>
</comment>
<feature type="signal peptide" evidence="1">
    <location>
        <begin position="1"/>
        <end position="20"/>
    </location>
</feature>
<keyword evidence="1" id="KW-0732">Signal</keyword>
<dbReference type="AlphaFoldDB" id="A0A5C5WJC5"/>